<name>A0A2T0AGQ1_RHOTO</name>
<feature type="compositionally biased region" description="Polar residues" evidence="1">
    <location>
        <begin position="185"/>
        <end position="196"/>
    </location>
</feature>
<evidence type="ECO:0000313" key="3">
    <source>
        <dbReference type="Proteomes" id="UP000239560"/>
    </source>
</evidence>
<dbReference type="Proteomes" id="UP000239560">
    <property type="component" value="Unassembled WGS sequence"/>
</dbReference>
<organism evidence="2 3">
    <name type="scientific">Rhodotorula toruloides</name>
    <name type="common">Yeast</name>
    <name type="synonym">Rhodosporidium toruloides</name>
    <dbReference type="NCBI Taxonomy" id="5286"/>
    <lineage>
        <taxon>Eukaryota</taxon>
        <taxon>Fungi</taxon>
        <taxon>Dikarya</taxon>
        <taxon>Basidiomycota</taxon>
        <taxon>Pucciniomycotina</taxon>
        <taxon>Microbotryomycetes</taxon>
        <taxon>Sporidiobolales</taxon>
        <taxon>Sporidiobolaceae</taxon>
        <taxon>Rhodotorula</taxon>
    </lineage>
</organism>
<evidence type="ECO:0000313" key="2">
    <source>
        <dbReference type="EMBL" id="PRQ77189.1"/>
    </source>
</evidence>
<feature type="region of interest" description="Disordered" evidence="1">
    <location>
        <begin position="166"/>
        <end position="196"/>
    </location>
</feature>
<reference evidence="2 3" key="1">
    <citation type="journal article" date="2018" name="Elife">
        <title>Functional genomics of lipid metabolism in the oleaginous yeast Rhodosporidium toruloides.</title>
        <authorList>
            <person name="Coradetti S.T."/>
            <person name="Pinel D."/>
            <person name="Geiselman G."/>
            <person name="Ito M."/>
            <person name="Mondo S."/>
            <person name="Reilly M.C."/>
            <person name="Cheng Y.F."/>
            <person name="Bauer S."/>
            <person name="Grigoriev I."/>
            <person name="Gladden J.M."/>
            <person name="Simmons B.A."/>
            <person name="Brem R."/>
            <person name="Arkin A.P."/>
            <person name="Skerker J.M."/>
        </authorList>
    </citation>
    <scope>NUCLEOTIDE SEQUENCE [LARGE SCALE GENOMIC DNA]</scope>
    <source>
        <strain evidence="2 3">NBRC 0880</strain>
    </source>
</reference>
<evidence type="ECO:0000256" key="1">
    <source>
        <dbReference type="SAM" id="MobiDB-lite"/>
    </source>
</evidence>
<dbReference type="EMBL" id="LCTV02000002">
    <property type="protein sequence ID" value="PRQ77189.1"/>
    <property type="molecule type" value="Genomic_DNA"/>
</dbReference>
<feature type="region of interest" description="Disordered" evidence="1">
    <location>
        <begin position="353"/>
        <end position="376"/>
    </location>
</feature>
<comment type="caution">
    <text evidence="2">The sequence shown here is derived from an EMBL/GenBank/DDBJ whole genome shotgun (WGS) entry which is preliminary data.</text>
</comment>
<dbReference type="OrthoDB" id="10623766at2759"/>
<sequence>MPDLAVSDDDTHLYGQTFGGDRQSKLTKRETLCAQDAAIKAAWLNFFARCAPGLYRLDILADDDDGHDYQGKDPLGRSRGKYALEHLQLESLPVLGALSSLHIGIYKGLRLEPFFKHGHLFPSLEILAFHHTERAPNKPWVVTREQGNKFMHPRTVQILGLPKGLTFGTRTSSGRTLHPSPRASPVSSSKAGPSQRAPTFTPIWMPCFPKSRLPAPQLALDQDASLWREPQTLHGALSVPSRSSSRRLPWQNGTLPDVALRPRVPRHRLRRVGHPGTSRDDKLFLPPSFLRSADDHLQLRANPARVGARARGEGLHHLRGFRICACRRGRLSARRPRMTPTSLRTTTQSPALLTTPWRPTCRTRSRGGGLVESVRI</sequence>
<gene>
    <name evidence="2" type="ORF">AAT19DRAFT_12607</name>
</gene>
<dbReference type="AlphaFoldDB" id="A0A2T0AGQ1"/>
<protein>
    <submittedName>
        <fullName evidence="2">Uncharacterized protein</fullName>
    </submittedName>
</protein>
<accession>A0A2T0AGQ1</accession>
<proteinExistence type="predicted"/>